<gene>
    <name evidence="1" type="ORF">CSUB8521_0974</name>
</gene>
<evidence type="ECO:0000313" key="1">
    <source>
        <dbReference type="EMBL" id="AJC90811.1"/>
    </source>
</evidence>
<dbReference type="OrthoDB" id="5330634at2"/>
<dbReference type="KEGG" id="csm:CSUB8521_0974"/>
<dbReference type="EMBL" id="CP007772">
    <property type="protein sequence ID" value="AJC90811.1"/>
    <property type="molecule type" value="Genomic_DNA"/>
</dbReference>
<dbReference type="HOGENOM" id="CLU_1999704_0_0_7"/>
<dbReference type="Pfam" id="PF06995">
    <property type="entry name" value="Phage_P2_GpU"/>
    <property type="match status" value="1"/>
</dbReference>
<evidence type="ECO:0000313" key="2">
    <source>
        <dbReference type="Proteomes" id="UP000031135"/>
    </source>
</evidence>
<dbReference type="RefSeq" id="WP_039663934.1">
    <property type="nucleotide sequence ID" value="NZ_CP007772.1"/>
</dbReference>
<organism evidence="1 2">
    <name type="scientific">Campylobacter subantarcticus LMG 24374</name>
    <dbReference type="NCBI Taxonomy" id="1388751"/>
    <lineage>
        <taxon>Bacteria</taxon>
        <taxon>Pseudomonadati</taxon>
        <taxon>Campylobacterota</taxon>
        <taxon>Epsilonproteobacteria</taxon>
        <taxon>Campylobacterales</taxon>
        <taxon>Campylobacteraceae</taxon>
        <taxon>Campylobacter</taxon>
    </lineage>
</organism>
<dbReference type="Proteomes" id="UP000031135">
    <property type="component" value="Chromosome"/>
</dbReference>
<accession>A0A0A8H9Q9</accession>
<sequence>MVLALGEFEFKALNFDNLERSLEYNIQSQNRLNNHNALFASSKESEKIKIQGKTLPLKGDRNTYLDKLENMAKEQKSYILIGANGKYYGKFVILALNENRSAFVDGSGFVAQSFSMDLERDFDE</sequence>
<reference evidence="1 2" key="1">
    <citation type="journal article" date="2014" name="Genome Biol. Evol.">
        <title>Comparative Genomics of the Campylobacter lari Group.</title>
        <authorList>
            <person name="Miller W.G."/>
            <person name="Yee E."/>
            <person name="Chapman M.H."/>
            <person name="Smith T.P."/>
            <person name="Bono J.L."/>
            <person name="Huynh S."/>
            <person name="Parker C.T."/>
            <person name="Vandamme P."/>
            <person name="Luong K."/>
            <person name="Korlach J."/>
        </authorList>
    </citation>
    <scope>NUCLEOTIDE SEQUENCE [LARGE SCALE GENOMIC DNA]</scope>
    <source>
        <strain evidence="1 2">LMG 24374</strain>
    </source>
</reference>
<dbReference type="AlphaFoldDB" id="A0A0A8H9Q9"/>
<dbReference type="InterPro" id="IPR009734">
    <property type="entry name" value="Myoviridae_GpU"/>
</dbReference>
<protein>
    <submittedName>
        <fullName evidence="1">Phage P2 GpU family protein</fullName>
    </submittedName>
</protein>
<proteinExistence type="predicted"/>
<name>A0A0A8H9Q9_9BACT</name>